<dbReference type="EMBL" id="WWBZ02000051">
    <property type="protein sequence ID" value="KAF4304041.1"/>
    <property type="molecule type" value="Genomic_DNA"/>
</dbReference>
<evidence type="ECO:0000256" key="2">
    <source>
        <dbReference type="SAM" id="MobiDB-lite"/>
    </source>
</evidence>
<organism evidence="3 4">
    <name type="scientific">Botryosphaeria dothidea</name>
    <dbReference type="NCBI Taxonomy" id="55169"/>
    <lineage>
        <taxon>Eukaryota</taxon>
        <taxon>Fungi</taxon>
        <taxon>Dikarya</taxon>
        <taxon>Ascomycota</taxon>
        <taxon>Pezizomycotina</taxon>
        <taxon>Dothideomycetes</taxon>
        <taxon>Dothideomycetes incertae sedis</taxon>
        <taxon>Botryosphaeriales</taxon>
        <taxon>Botryosphaeriaceae</taxon>
        <taxon>Botryosphaeria</taxon>
    </lineage>
</organism>
<feature type="coiled-coil region" evidence="1">
    <location>
        <begin position="55"/>
        <end position="82"/>
    </location>
</feature>
<evidence type="ECO:0000256" key="1">
    <source>
        <dbReference type="SAM" id="Coils"/>
    </source>
</evidence>
<dbReference type="AlphaFoldDB" id="A0A8H4IMN0"/>
<dbReference type="Proteomes" id="UP000572817">
    <property type="component" value="Unassembled WGS sequence"/>
</dbReference>
<gene>
    <name evidence="3" type="ORF">GTA08_BOTSDO07453</name>
</gene>
<sequence>MGAGNSKPDGTAQHVFNPEAPVRFSSELIESLQNSPQSDTTRSKALELQVQSRVERELSQLHAKEQQRLRELQDAIAAAADAAEATAATENAAPSLAERLADSLSSADVLAEKQRRRDMSHALVQREIEGLRKKLEERKKLEQPDGGVEAAKLKVVECLRVNDRRPLDCWREVEAFKKEVGRLEKEFVEKTVR</sequence>
<proteinExistence type="predicted"/>
<protein>
    <recommendedName>
        <fullName evidence="5">Duf1690 domain-containing protein</fullName>
    </recommendedName>
</protein>
<keyword evidence="1" id="KW-0175">Coiled coil</keyword>
<accession>A0A8H4IMN0</accession>
<name>A0A8H4IMN0_9PEZI</name>
<evidence type="ECO:0000313" key="4">
    <source>
        <dbReference type="Proteomes" id="UP000572817"/>
    </source>
</evidence>
<dbReference type="InterPro" id="IPR012471">
    <property type="entry name" value="DUF1690"/>
</dbReference>
<evidence type="ECO:0008006" key="5">
    <source>
        <dbReference type="Google" id="ProtNLM"/>
    </source>
</evidence>
<comment type="caution">
    <text evidence="3">The sequence shown here is derived from an EMBL/GenBank/DDBJ whole genome shotgun (WGS) entry which is preliminary data.</text>
</comment>
<dbReference type="OrthoDB" id="5544375at2759"/>
<reference evidence="3" key="1">
    <citation type="submission" date="2020-04" db="EMBL/GenBank/DDBJ databases">
        <title>Genome Assembly and Annotation of Botryosphaeria dothidea sdau 11-99, a Latent Pathogen of Apple Fruit Ring Rot in China.</title>
        <authorList>
            <person name="Yu C."/>
            <person name="Diao Y."/>
            <person name="Lu Q."/>
            <person name="Zhao J."/>
            <person name="Cui S."/>
            <person name="Peng C."/>
            <person name="He B."/>
            <person name="Liu H."/>
        </authorList>
    </citation>
    <scope>NUCLEOTIDE SEQUENCE [LARGE SCALE GENOMIC DNA]</scope>
    <source>
        <strain evidence="3">Sdau11-99</strain>
    </source>
</reference>
<evidence type="ECO:0000313" key="3">
    <source>
        <dbReference type="EMBL" id="KAF4304041.1"/>
    </source>
</evidence>
<keyword evidence="4" id="KW-1185">Reference proteome</keyword>
<dbReference type="Pfam" id="PF07956">
    <property type="entry name" value="DUF1690"/>
    <property type="match status" value="1"/>
</dbReference>
<feature type="region of interest" description="Disordered" evidence="2">
    <location>
        <begin position="1"/>
        <end position="20"/>
    </location>
</feature>